<evidence type="ECO:0008006" key="4">
    <source>
        <dbReference type="Google" id="ProtNLM"/>
    </source>
</evidence>
<dbReference type="EMBL" id="JBHSAX010000009">
    <property type="protein sequence ID" value="MFC3962190.1"/>
    <property type="molecule type" value="Genomic_DNA"/>
</dbReference>
<feature type="transmembrane region" description="Helical" evidence="1">
    <location>
        <begin position="315"/>
        <end position="332"/>
    </location>
</feature>
<organism evidence="2 3">
    <name type="scientific">Nocardia jiangsuensis</name>
    <dbReference type="NCBI Taxonomy" id="1691563"/>
    <lineage>
        <taxon>Bacteria</taxon>
        <taxon>Bacillati</taxon>
        <taxon>Actinomycetota</taxon>
        <taxon>Actinomycetes</taxon>
        <taxon>Mycobacteriales</taxon>
        <taxon>Nocardiaceae</taxon>
        <taxon>Nocardia</taxon>
    </lineage>
</organism>
<sequence length="366" mass="39222">MATSSRVLRSAWGNSSAEAFLIVAIATILITRLYLELTGYPQVGGKSLHIAHALYGGAAMAVALLLGWLFLGSGVRGFSVLLGGIGFGLFLDEVGKFVTKDNDYFYGPAAEIMYVSVVVLLVASRLTREVRTPTRDEYLGNAAAVAADGLVRGLPPHRRTAALLALDSAAELGADPADVTGVRALLERAAHRDDRLRALRLRAAAFIPGWAGGPWPVWILGWLLVFSAFVTVGFGIVQLATGGLELQDRSYELELDRMTVSGGILFVSALVTLALALPAMLRARRDGPLWPLRLLRIAALVYTMLNALVDFATEGFGALTNVALGLLTMAFISRRIAVRYAEIVRAADDLGEPVRRAVDAPGRNPR</sequence>
<dbReference type="RefSeq" id="WP_378611954.1">
    <property type="nucleotide sequence ID" value="NZ_JBHSAX010000009.1"/>
</dbReference>
<evidence type="ECO:0000313" key="3">
    <source>
        <dbReference type="Proteomes" id="UP001595696"/>
    </source>
</evidence>
<feature type="transmembrane region" description="Helical" evidence="1">
    <location>
        <begin position="217"/>
        <end position="240"/>
    </location>
</feature>
<feature type="transmembrane region" description="Helical" evidence="1">
    <location>
        <begin position="12"/>
        <end position="35"/>
    </location>
</feature>
<evidence type="ECO:0000313" key="2">
    <source>
        <dbReference type="EMBL" id="MFC3962190.1"/>
    </source>
</evidence>
<keyword evidence="1" id="KW-0472">Membrane</keyword>
<protein>
    <recommendedName>
        <fullName evidence="4">Membrane protein DUF2157</fullName>
    </recommendedName>
</protein>
<reference evidence="3" key="1">
    <citation type="journal article" date="2019" name="Int. J. Syst. Evol. Microbiol.">
        <title>The Global Catalogue of Microorganisms (GCM) 10K type strain sequencing project: providing services to taxonomists for standard genome sequencing and annotation.</title>
        <authorList>
            <consortium name="The Broad Institute Genomics Platform"/>
            <consortium name="The Broad Institute Genome Sequencing Center for Infectious Disease"/>
            <person name="Wu L."/>
            <person name="Ma J."/>
        </authorList>
    </citation>
    <scope>NUCLEOTIDE SEQUENCE [LARGE SCALE GENOMIC DNA]</scope>
    <source>
        <strain evidence="3">CGMCC 4.7330</strain>
    </source>
</reference>
<keyword evidence="1" id="KW-0812">Transmembrane</keyword>
<proteinExistence type="predicted"/>
<accession>A0ABV8DQ20</accession>
<feature type="transmembrane region" description="Helical" evidence="1">
    <location>
        <begin position="47"/>
        <end position="71"/>
    </location>
</feature>
<name>A0ABV8DQ20_9NOCA</name>
<feature type="transmembrane region" description="Helical" evidence="1">
    <location>
        <begin position="104"/>
        <end position="123"/>
    </location>
</feature>
<feature type="transmembrane region" description="Helical" evidence="1">
    <location>
        <begin position="78"/>
        <end position="98"/>
    </location>
</feature>
<keyword evidence="1" id="KW-1133">Transmembrane helix</keyword>
<keyword evidence="3" id="KW-1185">Reference proteome</keyword>
<feature type="transmembrane region" description="Helical" evidence="1">
    <location>
        <begin position="260"/>
        <end position="281"/>
    </location>
</feature>
<dbReference type="Proteomes" id="UP001595696">
    <property type="component" value="Unassembled WGS sequence"/>
</dbReference>
<evidence type="ECO:0000256" key="1">
    <source>
        <dbReference type="SAM" id="Phobius"/>
    </source>
</evidence>
<gene>
    <name evidence="2" type="ORF">ACFO0B_09365</name>
</gene>
<comment type="caution">
    <text evidence="2">The sequence shown here is derived from an EMBL/GenBank/DDBJ whole genome shotgun (WGS) entry which is preliminary data.</text>
</comment>